<evidence type="ECO:0000313" key="2">
    <source>
        <dbReference type="EMBL" id="EER29788.1"/>
    </source>
</evidence>
<sequence length="163" mass="17946">MAADRMAISGAEDNSLASISGVDSGLGDKCFLDDGGNETDCTSVCNDDVGKDGLTNVLDDKHSWLLKGLADALKDDGDWLCNEEEHPPEHYLEEEANLDPSSLQQQQYSPRTQEKLDWVKEHWEHAKKRMGDVEESSVSALLRHSGNGTSLFTNVKPARGLMR</sequence>
<dbReference type="HOGENOM" id="CLU_1626877_0_0_1"/>
<feature type="compositionally biased region" description="Basic and acidic residues" evidence="1">
    <location>
        <begin position="80"/>
        <end position="93"/>
    </location>
</feature>
<evidence type="ECO:0000313" key="3">
    <source>
        <dbReference type="Proteomes" id="UP000009084"/>
    </source>
</evidence>
<gene>
    <name evidence="2" type="ORF">CPC735_000440</name>
</gene>
<dbReference type="VEuPathDB" id="FungiDB:CPC735_000440"/>
<dbReference type="Proteomes" id="UP000009084">
    <property type="component" value="Unassembled WGS sequence"/>
</dbReference>
<dbReference type="OrthoDB" id="4210464at2759"/>
<proteinExistence type="predicted"/>
<accession>C5P011</accession>
<comment type="caution">
    <text evidence="2">The sequence shown here is derived from an EMBL/GenBank/DDBJ whole genome shotgun (WGS) entry which is preliminary data.</text>
</comment>
<dbReference type="AlphaFoldDB" id="C5P011"/>
<reference evidence="2 3" key="1">
    <citation type="journal article" date="2009" name="Genome Res.">
        <title>Comparative genomic analyses of the human fungal pathogens Coccidioides and their relatives.</title>
        <authorList>
            <person name="Sharpton T.J."/>
            <person name="Stajich J.E."/>
            <person name="Rounsley S.D."/>
            <person name="Gardner M.J."/>
            <person name="Wortman J.R."/>
            <person name="Jordar V.S."/>
            <person name="Maiti R."/>
            <person name="Kodira C.D."/>
            <person name="Neafsey D.E."/>
            <person name="Zeng Q."/>
            <person name="Hung C.-Y."/>
            <person name="McMahan C."/>
            <person name="Muszewska A."/>
            <person name="Grynberg M."/>
            <person name="Mandel M.A."/>
            <person name="Kellner E.M."/>
            <person name="Barker B.M."/>
            <person name="Galgiani J.N."/>
            <person name="Orbach M.J."/>
            <person name="Kirkland T.N."/>
            <person name="Cole G.T."/>
            <person name="Henn M.R."/>
            <person name="Birren B.W."/>
            <person name="Taylor J.W."/>
        </authorList>
    </citation>
    <scope>NUCLEOTIDE SEQUENCE [LARGE SCALE GENOMIC DNA]</scope>
    <source>
        <strain evidence="3">C735</strain>
    </source>
</reference>
<feature type="region of interest" description="Disordered" evidence="1">
    <location>
        <begin position="80"/>
        <end position="107"/>
    </location>
</feature>
<name>C5P011_COCP7</name>
<dbReference type="EMBL" id="ACFW01000004">
    <property type="protein sequence ID" value="EER29788.1"/>
    <property type="molecule type" value="Genomic_DNA"/>
</dbReference>
<protein>
    <submittedName>
        <fullName evidence="2">Uncharacterized protein</fullName>
    </submittedName>
</protein>
<organism evidence="2 3">
    <name type="scientific">Coccidioides posadasii (strain C735)</name>
    <name type="common">Valley fever fungus</name>
    <dbReference type="NCBI Taxonomy" id="222929"/>
    <lineage>
        <taxon>Eukaryota</taxon>
        <taxon>Fungi</taxon>
        <taxon>Dikarya</taxon>
        <taxon>Ascomycota</taxon>
        <taxon>Pezizomycotina</taxon>
        <taxon>Eurotiomycetes</taxon>
        <taxon>Eurotiomycetidae</taxon>
        <taxon>Onygenales</taxon>
        <taxon>Onygenaceae</taxon>
        <taxon>Coccidioides</taxon>
    </lineage>
</organism>
<evidence type="ECO:0000256" key="1">
    <source>
        <dbReference type="SAM" id="MobiDB-lite"/>
    </source>
</evidence>